<dbReference type="Proteomes" id="UP000310189">
    <property type="component" value="Unassembled WGS sequence"/>
</dbReference>
<dbReference type="OrthoDB" id="203279at2759"/>
<comment type="similarity">
    <text evidence="2">Belongs to the Mediator complex subunit 22 family.</text>
</comment>
<evidence type="ECO:0000256" key="3">
    <source>
        <dbReference type="ARBA" id="ARBA00023015"/>
    </source>
</evidence>
<dbReference type="PANTHER" id="PTHR12434">
    <property type="entry name" value="MEDIATOR OF RNA POLYMERASE II TRANSCRIPTION SUBUNIT 22"/>
    <property type="match status" value="1"/>
</dbReference>
<keyword evidence="4" id="KW-0804">Transcription</keyword>
<protein>
    <submittedName>
        <fullName evidence="7">Uncharacterized protein</fullName>
    </submittedName>
</protein>
<keyword evidence="3" id="KW-0805">Transcription regulation</keyword>
<dbReference type="EMBL" id="SPNW01000063">
    <property type="protein sequence ID" value="TIA87146.1"/>
    <property type="molecule type" value="Genomic_DNA"/>
</dbReference>
<comment type="subcellular location">
    <subcellularLocation>
        <location evidence="1">Nucleus</location>
    </subcellularLocation>
</comment>
<organism evidence="7 8">
    <name type="scientific">Wallemia hederae</name>
    <dbReference type="NCBI Taxonomy" id="1540922"/>
    <lineage>
        <taxon>Eukaryota</taxon>
        <taxon>Fungi</taxon>
        <taxon>Dikarya</taxon>
        <taxon>Basidiomycota</taxon>
        <taxon>Wallemiomycotina</taxon>
        <taxon>Wallemiomycetes</taxon>
        <taxon>Wallemiales</taxon>
        <taxon>Wallemiaceae</taxon>
        <taxon>Wallemia</taxon>
    </lineage>
</organism>
<evidence type="ECO:0000256" key="6">
    <source>
        <dbReference type="SAM" id="MobiDB-lite"/>
    </source>
</evidence>
<sequence>MQVKSDAKKYQSLSSSLIKGATSSKAAESDDRSPEEYLEAFEDSLNNRVDTEIGQLSDGLAEIISLAEISHKDNYKISKEAFQISCRSESMIRSANSLLGITHALKMINLLGDDQHRLDVATDSANQLSQERSQAVSELESAVEQYMHKEEGK</sequence>
<evidence type="ECO:0000256" key="4">
    <source>
        <dbReference type="ARBA" id="ARBA00023163"/>
    </source>
</evidence>
<dbReference type="GO" id="GO:0003712">
    <property type="term" value="F:transcription coregulator activity"/>
    <property type="evidence" value="ECO:0007669"/>
    <property type="project" value="InterPro"/>
</dbReference>
<dbReference type="GO" id="GO:0016592">
    <property type="term" value="C:mediator complex"/>
    <property type="evidence" value="ECO:0007669"/>
    <property type="project" value="InterPro"/>
</dbReference>
<dbReference type="Pfam" id="PF06179">
    <property type="entry name" value="Med22"/>
    <property type="match status" value="1"/>
</dbReference>
<gene>
    <name evidence="7" type="ORF">E3P99_03351</name>
</gene>
<comment type="caution">
    <text evidence="7">The sequence shown here is derived from an EMBL/GenBank/DDBJ whole genome shotgun (WGS) entry which is preliminary data.</text>
</comment>
<keyword evidence="5" id="KW-0539">Nucleus</keyword>
<reference evidence="7 8" key="1">
    <citation type="submission" date="2019-03" db="EMBL/GenBank/DDBJ databases">
        <title>Sequencing 23 genomes of Wallemia ichthyophaga.</title>
        <authorList>
            <person name="Gostincar C."/>
        </authorList>
    </citation>
    <scope>NUCLEOTIDE SEQUENCE [LARGE SCALE GENOMIC DNA]</scope>
    <source>
        <strain evidence="7 8">EXF-5753</strain>
    </source>
</reference>
<evidence type="ECO:0000313" key="8">
    <source>
        <dbReference type="Proteomes" id="UP000310189"/>
    </source>
</evidence>
<evidence type="ECO:0000313" key="7">
    <source>
        <dbReference type="EMBL" id="TIA87146.1"/>
    </source>
</evidence>
<feature type="region of interest" description="Disordered" evidence="6">
    <location>
        <begin position="1"/>
        <end position="37"/>
    </location>
</feature>
<evidence type="ECO:0000256" key="1">
    <source>
        <dbReference type="ARBA" id="ARBA00004123"/>
    </source>
</evidence>
<feature type="compositionally biased region" description="Polar residues" evidence="6">
    <location>
        <begin position="11"/>
        <end position="26"/>
    </location>
</feature>
<dbReference type="InterPro" id="IPR009332">
    <property type="entry name" value="Med22"/>
</dbReference>
<dbReference type="PANTHER" id="PTHR12434:SF6">
    <property type="entry name" value="MEDIATOR OF RNA POLYMERASE II TRANSCRIPTION SUBUNIT 22"/>
    <property type="match status" value="1"/>
</dbReference>
<feature type="region of interest" description="Disordered" evidence="6">
    <location>
        <begin position="125"/>
        <end position="153"/>
    </location>
</feature>
<feature type="compositionally biased region" description="Polar residues" evidence="6">
    <location>
        <begin position="125"/>
        <end position="136"/>
    </location>
</feature>
<keyword evidence="8" id="KW-1185">Reference proteome</keyword>
<evidence type="ECO:0000256" key="2">
    <source>
        <dbReference type="ARBA" id="ARBA00005942"/>
    </source>
</evidence>
<proteinExistence type="inferred from homology"/>
<dbReference type="AlphaFoldDB" id="A0A4T0FKB1"/>
<dbReference type="GO" id="GO:0006357">
    <property type="term" value="P:regulation of transcription by RNA polymerase II"/>
    <property type="evidence" value="ECO:0007669"/>
    <property type="project" value="InterPro"/>
</dbReference>
<evidence type="ECO:0000256" key="5">
    <source>
        <dbReference type="ARBA" id="ARBA00023242"/>
    </source>
</evidence>
<accession>A0A4T0FKB1</accession>
<name>A0A4T0FKB1_9BASI</name>